<keyword evidence="6" id="KW-1185">Reference proteome</keyword>
<evidence type="ECO:0000256" key="3">
    <source>
        <dbReference type="ARBA" id="ARBA00023163"/>
    </source>
</evidence>
<dbReference type="InterPro" id="IPR000524">
    <property type="entry name" value="Tscrpt_reg_HTH_GntR"/>
</dbReference>
<dbReference type="Proteomes" id="UP000715441">
    <property type="component" value="Unassembled WGS sequence"/>
</dbReference>
<dbReference type="SMART" id="SM00345">
    <property type="entry name" value="HTH_GNTR"/>
    <property type="match status" value="1"/>
</dbReference>
<dbReference type="CDD" id="cd07377">
    <property type="entry name" value="WHTH_GntR"/>
    <property type="match status" value="1"/>
</dbReference>
<dbReference type="PANTHER" id="PTHR44846:SF17">
    <property type="entry name" value="GNTR-FAMILY TRANSCRIPTIONAL REGULATOR"/>
    <property type="match status" value="1"/>
</dbReference>
<dbReference type="InterPro" id="IPR036388">
    <property type="entry name" value="WH-like_DNA-bd_sf"/>
</dbReference>
<dbReference type="SUPFAM" id="SSF46785">
    <property type="entry name" value="Winged helix' DNA-binding domain"/>
    <property type="match status" value="1"/>
</dbReference>
<name>A0ABX1J911_9PSEU</name>
<dbReference type="PANTHER" id="PTHR44846">
    <property type="entry name" value="MANNOSYL-D-GLYCERATE TRANSPORT/METABOLISM SYSTEM REPRESSOR MNGR-RELATED"/>
    <property type="match status" value="1"/>
</dbReference>
<protein>
    <submittedName>
        <fullName evidence="5">Winged helix-turn-helix transcriptional regulator</fullName>
    </submittedName>
</protein>
<dbReference type="PRINTS" id="PR00035">
    <property type="entry name" value="HTHGNTR"/>
</dbReference>
<dbReference type="RefSeq" id="WP_168518245.1">
    <property type="nucleotide sequence ID" value="NZ_JAAXLS010000014.1"/>
</dbReference>
<organism evidence="5 6">
    <name type="scientific">Amycolatopsis acididurans</name>
    <dbReference type="NCBI Taxonomy" id="2724524"/>
    <lineage>
        <taxon>Bacteria</taxon>
        <taxon>Bacillati</taxon>
        <taxon>Actinomycetota</taxon>
        <taxon>Actinomycetes</taxon>
        <taxon>Pseudonocardiales</taxon>
        <taxon>Pseudonocardiaceae</taxon>
        <taxon>Amycolatopsis</taxon>
    </lineage>
</organism>
<evidence type="ECO:0000256" key="2">
    <source>
        <dbReference type="ARBA" id="ARBA00023125"/>
    </source>
</evidence>
<evidence type="ECO:0000256" key="1">
    <source>
        <dbReference type="ARBA" id="ARBA00023015"/>
    </source>
</evidence>
<accession>A0ABX1J911</accession>
<keyword evidence="1" id="KW-0805">Transcription regulation</keyword>
<dbReference type="Pfam" id="PF00392">
    <property type="entry name" value="GntR"/>
    <property type="match status" value="1"/>
</dbReference>
<dbReference type="PROSITE" id="PS50949">
    <property type="entry name" value="HTH_GNTR"/>
    <property type="match status" value="1"/>
</dbReference>
<dbReference type="Gene3D" id="1.10.10.10">
    <property type="entry name" value="Winged helix-like DNA-binding domain superfamily/Winged helix DNA-binding domain"/>
    <property type="match status" value="1"/>
</dbReference>
<reference evidence="5 6" key="1">
    <citation type="submission" date="2020-04" db="EMBL/GenBank/DDBJ databases">
        <title>Novel species.</title>
        <authorList>
            <person name="Teo W.F.A."/>
            <person name="Lipun K."/>
            <person name="Srisuk N."/>
            <person name="Duangmal K."/>
        </authorList>
    </citation>
    <scope>NUCLEOTIDE SEQUENCE [LARGE SCALE GENOMIC DNA]</scope>
    <source>
        <strain evidence="5 6">K13G38</strain>
    </source>
</reference>
<keyword evidence="2" id="KW-0238">DNA-binding</keyword>
<dbReference type="InterPro" id="IPR036390">
    <property type="entry name" value="WH_DNA-bd_sf"/>
</dbReference>
<gene>
    <name evidence="5" type="ORF">HFP15_21030</name>
</gene>
<proteinExistence type="predicted"/>
<sequence length="87" mass="9463">MSAACFDPDPARYVYDELARHLAGRIEAGEFQANTRLPSEQQLAEQYGVSLGTARHATQLLREAGLVITVPAKGTYVTGRRPDTASE</sequence>
<comment type="caution">
    <text evidence="5">The sequence shown here is derived from an EMBL/GenBank/DDBJ whole genome shotgun (WGS) entry which is preliminary data.</text>
</comment>
<dbReference type="InterPro" id="IPR050679">
    <property type="entry name" value="Bact_HTH_transcr_reg"/>
</dbReference>
<evidence type="ECO:0000313" key="6">
    <source>
        <dbReference type="Proteomes" id="UP000715441"/>
    </source>
</evidence>
<evidence type="ECO:0000313" key="5">
    <source>
        <dbReference type="EMBL" id="NKQ55374.1"/>
    </source>
</evidence>
<dbReference type="EMBL" id="JAAXLS010000014">
    <property type="protein sequence ID" value="NKQ55374.1"/>
    <property type="molecule type" value="Genomic_DNA"/>
</dbReference>
<keyword evidence="3" id="KW-0804">Transcription</keyword>
<feature type="domain" description="HTH gntR-type" evidence="4">
    <location>
        <begin position="12"/>
        <end position="80"/>
    </location>
</feature>
<evidence type="ECO:0000259" key="4">
    <source>
        <dbReference type="PROSITE" id="PS50949"/>
    </source>
</evidence>